<dbReference type="Pfam" id="PF04191">
    <property type="entry name" value="PEMT"/>
    <property type="match status" value="1"/>
</dbReference>
<sequence>MKASALEFRLRFLVHGVIYVLGFTAPWNYLLNKGGVAAGFWSGKAIWLPAALAIERAGWTSLTGAANLLLALGIFFALAGAALRTWGAAYIGSAVVKDGGMHDASALNADQTTAAGVVADGPYRYMRNPLYVGTMLHTLAVTLLMPLSGAVFVVVAIAIEQMRLIGGEEAFLEGNLGERYLEYKRLVPRIVPSLRARVMGSGVRPSWGMAVLGEVYFWGVAVAFASVGMRYNALLVIQGVVVAFGASLVARAFVPRVVAA</sequence>
<dbReference type="GO" id="GO:0008168">
    <property type="term" value="F:methyltransferase activity"/>
    <property type="evidence" value="ECO:0007669"/>
    <property type="project" value="UniProtKB-KW"/>
</dbReference>
<evidence type="ECO:0000256" key="4">
    <source>
        <dbReference type="ARBA" id="ARBA00023136"/>
    </source>
</evidence>
<protein>
    <submittedName>
        <fullName evidence="6">Protein-S-isoprenylcysteine O-methyltransferase Ste14</fullName>
    </submittedName>
</protein>
<dbReference type="RefSeq" id="WP_184217685.1">
    <property type="nucleotide sequence ID" value="NZ_JACHIP010000004.1"/>
</dbReference>
<feature type="transmembrane region" description="Helical" evidence="5">
    <location>
        <begin position="66"/>
        <end position="86"/>
    </location>
</feature>
<name>A0A7W7ZE41_9BACT</name>
<keyword evidence="6" id="KW-0489">Methyltransferase</keyword>
<keyword evidence="6" id="KW-0808">Transferase</keyword>
<feature type="transmembrane region" description="Helical" evidence="5">
    <location>
        <begin position="12"/>
        <end position="30"/>
    </location>
</feature>
<organism evidence="6 7">
    <name type="scientific">Granulicella aggregans</name>
    <dbReference type="NCBI Taxonomy" id="474949"/>
    <lineage>
        <taxon>Bacteria</taxon>
        <taxon>Pseudomonadati</taxon>
        <taxon>Acidobacteriota</taxon>
        <taxon>Terriglobia</taxon>
        <taxon>Terriglobales</taxon>
        <taxon>Acidobacteriaceae</taxon>
        <taxon>Granulicella</taxon>
    </lineage>
</organism>
<gene>
    <name evidence="6" type="ORF">HDF16_002907</name>
</gene>
<evidence type="ECO:0000256" key="1">
    <source>
        <dbReference type="ARBA" id="ARBA00004127"/>
    </source>
</evidence>
<keyword evidence="7" id="KW-1185">Reference proteome</keyword>
<dbReference type="AlphaFoldDB" id="A0A7W7ZE41"/>
<evidence type="ECO:0000256" key="3">
    <source>
        <dbReference type="ARBA" id="ARBA00022989"/>
    </source>
</evidence>
<evidence type="ECO:0000313" key="6">
    <source>
        <dbReference type="EMBL" id="MBB5058193.1"/>
    </source>
</evidence>
<comment type="subcellular location">
    <subcellularLocation>
        <location evidence="1">Endomembrane system</location>
        <topology evidence="1">Multi-pass membrane protein</topology>
    </subcellularLocation>
</comment>
<dbReference type="GO" id="GO:0032259">
    <property type="term" value="P:methylation"/>
    <property type="evidence" value="ECO:0007669"/>
    <property type="project" value="UniProtKB-KW"/>
</dbReference>
<evidence type="ECO:0000313" key="7">
    <source>
        <dbReference type="Proteomes" id="UP000540989"/>
    </source>
</evidence>
<dbReference type="Gene3D" id="1.20.120.1630">
    <property type="match status" value="1"/>
</dbReference>
<evidence type="ECO:0000256" key="2">
    <source>
        <dbReference type="ARBA" id="ARBA00022692"/>
    </source>
</evidence>
<dbReference type="EMBL" id="JACHIP010000004">
    <property type="protein sequence ID" value="MBB5058193.1"/>
    <property type="molecule type" value="Genomic_DNA"/>
</dbReference>
<evidence type="ECO:0000256" key="5">
    <source>
        <dbReference type="SAM" id="Phobius"/>
    </source>
</evidence>
<dbReference type="PANTHER" id="PTHR12714">
    <property type="entry name" value="PROTEIN-S ISOPRENYLCYSTEINE O-METHYLTRANSFERASE"/>
    <property type="match status" value="1"/>
</dbReference>
<feature type="transmembrane region" description="Helical" evidence="5">
    <location>
        <begin position="36"/>
        <end position="54"/>
    </location>
</feature>
<comment type="caution">
    <text evidence="6">The sequence shown here is derived from an EMBL/GenBank/DDBJ whole genome shotgun (WGS) entry which is preliminary data.</text>
</comment>
<proteinExistence type="predicted"/>
<keyword evidence="2 5" id="KW-0812">Transmembrane</keyword>
<accession>A0A7W7ZE41</accession>
<reference evidence="6 7" key="1">
    <citation type="submission" date="2020-08" db="EMBL/GenBank/DDBJ databases">
        <title>Genomic Encyclopedia of Type Strains, Phase IV (KMG-V): Genome sequencing to study the core and pangenomes of soil and plant-associated prokaryotes.</title>
        <authorList>
            <person name="Whitman W."/>
        </authorList>
    </citation>
    <scope>NUCLEOTIDE SEQUENCE [LARGE SCALE GENOMIC DNA]</scope>
    <source>
        <strain evidence="6 7">M8UP14</strain>
    </source>
</reference>
<feature type="transmembrane region" description="Helical" evidence="5">
    <location>
        <begin position="233"/>
        <end position="254"/>
    </location>
</feature>
<dbReference type="GO" id="GO:0012505">
    <property type="term" value="C:endomembrane system"/>
    <property type="evidence" value="ECO:0007669"/>
    <property type="project" value="UniProtKB-SubCell"/>
</dbReference>
<feature type="transmembrane region" description="Helical" evidence="5">
    <location>
        <begin position="135"/>
        <end position="159"/>
    </location>
</feature>
<dbReference type="InterPro" id="IPR007318">
    <property type="entry name" value="Phopholipid_MeTrfase"/>
</dbReference>
<keyword evidence="3 5" id="KW-1133">Transmembrane helix</keyword>
<dbReference type="PANTHER" id="PTHR12714:SF9">
    <property type="entry name" value="PROTEIN-S-ISOPRENYLCYSTEINE O-METHYLTRANSFERASE"/>
    <property type="match status" value="1"/>
</dbReference>
<feature type="transmembrane region" description="Helical" evidence="5">
    <location>
        <begin position="207"/>
        <end position="227"/>
    </location>
</feature>
<keyword evidence="4 5" id="KW-0472">Membrane</keyword>
<dbReference type="Proteomes" id="UP000540989">
    <property type="component" value="Unassembled WGS sequence"/>
</dbReference>